<gene>
    <name evidence="2" type="ORF">E2I00_007801</name>
</gene>
<organism evidence="2 3">
    <name type="scientific">Balaenoptera physalus</name>
    <name type="common">Fin whale</name>
    <name type="synonym">Balaena physalus</name>
    <dbReference type="NCBI Taxonomy" id="9770"/>
    <lineage>
        <taxon>Eukaryota</taxon>
        <taxon>Metazoa</taxon>
        <taxon>Chordata</taxon>
        <taxon>Craniata</taxon>
        <taxon>Vertebrata</taxon>
        <taxon>Euteleostomi</taxon>
        <taxon>Mammalia</taxon>
        <taxon>Eutheria</taxon>
        <taxon>Laurasiatheria</taxon>
        <taxon>Artiodactyla</taxon>
        <taxon>Whippomorpha</taxon>
        <taxon>Cetacea</taxon>
        <taxon>Mysticeti</taxon>
        <taxon>Balaenopteridae</taxon>
        <taxon>Balaenoptera</taxon>
    </lineage>
</organism>
<dbReference type="AlphaFoldDB" id="A0A643C9J4"/>
<comment type="caution">
    <text evidence="2">The sequence shown here is derived from an EMBL/GenBank/DDBJ whole genome shotgun (WGS) entry which is preliminary data.</text>
</comment>
<protein>
    <submittedName>
        <fullName evidence="2">Uncharacterized protein</fullName>
    </submittedName>
</protein>
<dbReference type="EMBL" id="SGJD01002083">
    <property type="protein sequence ID" value="KAB0396784.1"/>
    <property type="molecule type" value="Genomic_DNA"/>
</dbReference>
<feature type="region of interest" description="Disordered" evidence="1">
    <location>
        <begin position="75"/>
        <end position="113"/>
    </location>
</feature>
<feature type="non-terminal residue" evidence="2">
    <location>
        <position position="1"/>
    </location>
</feature>
<sequence>RRQARARGAGATGSGTCQNTGPRGVKSSPQREDVWAVPPGELINWGSSLMKPPERLAIRRSKRRGVLGVPARLPRSLSGARAARSAALSRRRTGPAGDLDAPLAPGVAAGLSS</sequence>
<feature type="compositionally biased region" description="Low complexity" evidence="1">
    <location>
        <begin position="75"/>
        <end position="88"/>
    </location>
</feature>
<dbReference type="Proteomes" id="UP000437017">
    <property type="component" value="Unassembled WGS sequence"/>
</dbReference>
<feature type="region of interest" description="Disordered" evidence="1">
    <location>
        <begin position="1"/>
        <end position="33"/>
    </location>
</feature>
<accession>A0A643C9J4</accession>
<reference evidence="2 3" key="1">
    <citation type="journal article" date="2019" name="PLoS ONE">
        <title>Genomic analyses reveal an absence of contemporary introgressive admixture between fin whales and blue whales, despite known hybrids.</title>
        <authorList>
            <person name="Westbury M.V."/>
            <person name="Petersen B."/>
            <person name="Lorenzen E.D."/>
        </authorList>
    </citation>
    <scope>NUCLEOTIDE SEQUENCE [LARGE SCALE GENOMIC DNA]</scope>
    <source>
        <strain evidence="2">FinWhale-01</strain>
    </source>
</reference>
<evidence type="ECO:0000256" key="1">
    <source>
        <dbReference type="SAM" id="MobiDB-lite"/>
    </source>
</evidence>
<proteinExistence type="predicted"/>
<name>A0A643C9J4_BALPH</name>
<evidence type="ECO:0000313" key="3">
    <source>
        <dbReference type="Proteomes" id="UP000437017"/>
    </source>
</evidence>
<keyword evidence="3" id="KW-1185">Reference proteome</keyword>
<evidence type="ECO:0000313" key="2">
    <source>
        <dbReference type="EMBL" id="KAB0396784.1"/>
    </source>
</evidence>